<dbReference type="EC" id="2.4.1.-" evidence="4"/>
<protein>
    <recommendedName>
        <fullName evidence="4">Glycosyltransferase</fullName>
        <ecNumber evidence="4">2.4.1.-</ecNumber>
    </recommendedName>
</protein>
<evidence type="ECO:0000256" key="3">
    <source>
        <dbReference type="RuleBase" id="RU003718"/>
    </source>
</evidence>
<evidence type="ECO:0000256" key="1">
    <source>
        <dbReference type="ARBA" id="ARBA00009995"/>
    </source>
</evidence>
<evidence type="ECO:0000313" key="6">
    <source>
        <dbReference type="Proteomes" id="UP001630127"/>
    </source>
</evidence>
<dbReference type="PROSITE" id="PS00375">
    <property type="entry name" value="UDPGT"/>
    <property type="match status" value="1"/>
</dbReference>
<comment type="similarity">
    <text evidence="1 3">Belongs to the UDP-glycosyltransferase family.</text>
</comment>
<dbReference type="EMBL" id="JBJUIK010000015">
    <property type="protein sequence ID" value="KAL3501833.1"/>
    <property type="molecule type" value="Genomic_DNA"/>
</dbReference>
<dbReference type="Gene3D" id="3.40.50.2000">
    <property type="entry name" value="Glycogen Phosphorylase B"/>
    <property type="match status" value="2"/>
</dbReference>
<reference evidence="5 6" key="1">
    <citation type="submission" date="2024-11" db="EMBL/GenBank/DDBJ databases">
        <title>A near-complete genome assembly of Cinchona calisaya.</title>
        <authorList>
            <person name="Lian D.C."/>
            <person name="Zhao X.W."/>
            <person name="Wei L."/>
        </authorList>
    </citation>
    <scope>NUCLEOTIDE SEQUENCE [LARGE SCALE GENOMIC DNA]</scope>
    <source>
        <tissue evidence="5">Nenye</tissue>
    </source>
</reference>
<dbReference type="GO" id="GO:0016757">
    <property type="term" value="F:glycosyltransferase activity"/>
    <property type="evidence" value="ECO:0007669"/>
    <property type="project" value="UniProtKB-KW"/>
</dbReference>
<evidence type="ECO:0000313" key="5">
    <source>
        <dbReference type="EMBL" id="KAL3501833.1"/>
    </source>
</evidence>
<gene>
    <name evidence="5" type="ORF">ACH5RR_036282</name>
</gene>
<dbReference type="SUPFAM" id="SSF53756">
    <property type="entry name" value="UDP-Glycosyltransferase/glycogen phosphorylase"/>
    <property type="match status" value="1"/>
</dbReference>
<dbReference type="InterPro" id="IPR002213">
    <property type="entry name" value="UDP_glucos_trans"/>
</dbReference>
<dbReference type="Pfam" id="PF00201">
    <property type="entry name" value="UDPGT"/>
    <property type="match status" value="1"/>
</dbReference>
<sequence>MEKAHMVFIPWPTMGHLAQLVELAKLMIQRSEKRFSITILIMELPDSIDSAGNTLINSLVASTTTEGIQFFHLPPTNPSPEWSSRTRGYFVHKLIESQKPHVKNFIDQSRIHQSPNEKLVGCVIDMLCTTMIDVAEDSGLPSYVFFTSGAGFLGLMLHFQTLQDEHNQEISEISDSRTPLPFPSFNYPVPPNVLPLMLLYKQSWSDRFLLYARDYRKAKAIIINTFPELESHALNSFSVPGASYGIPRLPQIYSVGPILNQVRQQHGSHDGQSNIMKWLDDQPQNSVVYVCFGSQGSLQEDQVKELAYGLEQSGYKFLWSLRKPSPENNTAAFPSEYMNYQEVLPEGFLDRTSTVGKVTGWVSQLDILSHAAVGGFVSHCGWNSVLESIWCGVPIATWPLHSEQHLNAFQLVQELGLAVAITFDYQEWNKNQALITTEEVEKGIRRVMECESEVRQRAKQMRDKSRMSMTEGGSSYKSLLNLIEHMLLNTH</sequence>
<evidence type="ECO:0000256" key="2">
    <source>
        <dbReference type="ARBA" id="ARBA00022679"/>
    </source>
</evidence>
<name>A0ABD2Y3Y7_9GENT</name>
<dbReference type="Proteomes" id="UP001630127">
    <property type="component" value="Unassembled WGS sequence"/>
</dbReference>
<dbReference type="PANTHER" id="PTHR48048:SF35">
    <property type="entry name" value="UDP-GLYCOSYLTRANSFERASES DOMAIN-CONTAINING PROTEIN"/>
    <property type="match status" value="1"/>
</dbReference>
<dbReference type="FunFam" id="3.40.50.2000:FF:000056">
    <property type="entry name" value="Glycosyltransferase"/>
    <property type="match status" value="1"/>
</dbReference>
<dbReference type="CDD" id="cd03784">
    <property type="entry name" value="GT1_Gtf-like"/>
    <property type="match status" value="1"/>
</dbReference>
<dbReference type="InterPro" id="IPR035595">
    <property type="entry name" value="UDP_glycos_trans_CS"/>
</dbReference>
<evidence type="ECO:0000256" key="4">
    <source>
        <dbReference type="RuleBase" id="RU362057"/>
    </source>
</evidence>
<keyword evidence="2 3" id="KW-0808">Transferase</keyword>
<dbReference type="AlphaFoldDB" id="A0ABD2Y3Y7"/>
<dbReference type="PANTHER" id="PTHR48048">
    <property type="entry name" value="GLYCOSYLTRANSFERASE"/>
    <property type="match status" value="1"/>
</dbReference>
<organism evidence="5 6">
    <name type="scientific">Cinchona calisaya</name>
    <dbReference type="NCBI Taxonomy" id="153742"/>
    <lineage>
        <taxon>Eukaryota</taxon>
        <taxon>Viridiplantae</taxon>
        <taxon>Streptophyta</taxon>
        <taxon>Embryophyta</taxon>
        <taxon>Tracheophyta</taxon>
        <taxon>Spermatophyta</taxon>
        <taxon>Magnoliopsida</taxon>
        <taxon>eudicotyledons</taxon>
        <taxon>Gunneridae</taxon>
        <taxon>Pentapetalae</taxon>
        <taxon>asterids</taxon>
        <taxon>lamiids</taxon>
        <taxon>Gentianales</taxon>
        <taxon>Rubiaceae</taxon>
        <taxon>Cinchonoideae</taxon>
        <taxon>Cinchoneae</taxon>
        <taxon>Cinchona</taxon>
    </lineage>
</organism>
<dbReference type="InterPro" id="IPR050481">
    <property type="entry name" value="UDP-glycosyltransf_plant"/>
</dbReference>
<accession>A0ABD2Y3Y7</accession>
<keyword evidence="3" id="KW-0328">Glycosyltransferase</keyword>
<keyword evidence="6" id="KW-1185">Reference proteome</keyword>
<proteinExistence type="inferred from homology"/>
<comment type="caution">
    <text evidence="5">The sequence shown here is derived from an EMBL/GenBank/DDBJ whole genome shotgun (WGS) entry which is preliminary data.</text>
</comment>